<dbReference type="EMBL" id="FOCL01000004">
    <property type="protein sequence ID" value="SEN88277.1"/>
    <property type="molecule type" value="Genomic_DNA"/>
</dbReference>
<keyword evidence="2" id="KW-1185">Reference proteome</keyword>
<dbReference type="Proteomes" id="UP000198942">
    <property type="component" value="Unassembled WGS sequence"/>
</dbReference>
<name>A0A1H8K6E1_9SPHI</name>
<dbReference type="STRING" id="551995.SAMN05192574_104467"/>
<evidence type="ECO:0000313" key="1">
    <source>
        <dbReference type="EMBL" id="SEN88277.1"/>
    </source>
</evidence>
<organism evidence="1 2">
    <name type="scientific">Mucilaginibacter gossypiicola</name>
    <dbReference type="NCBI Taxonomy" id="551995"/>
    <lineage>
        <taxon>Bacteria</taxon>
        <taxon>Pseudomonadati</taxon>
        <taxon>Bacteroidota</taxon>
        <taxon>Sphingobacteriia</taxon>
        <taxon>Sphingobacteriales</taxon>
        <taxon>Sphingobacteriaceae</taxon>
        <taxon>Mucilaginibacter</taxon>
    </lineage>
</organism>
<sequence length="58" mass="6657">MRIEINPNIPVNNCKICGRRPVIEQTKDRWIILCPNAACRNTIADKLINVTAWNKLNP</sequence>
<accession>A0A1H8K6E1</accession>
<evidence type="ECO:0000313" key="2">
    <source>
        <dbReference type="Proteomes" id="UP000198942"/>
    </source>
</evidence>
<reference evidence="2" key="1">
    <citation type="submission" date="2016-10" db="EMBL/GenBank/DDBJ databases">
        <authorList>
            <person name="Varghese N."/>
            <person name="Submissions S."/>
        </authorList>
    </citation>
    <scope>NUCLEOTIDE SEQUENCE [LARGE SCALE GENOMIC DNA]</scope>
    <source>
        <strain evidence="2">Gh-48</strain>
    </source>
</reference>
<dbReference type="AlphaFoldDB" id="A0A1H8K6E1"/>
<proteinExistence type="predicted"/>
<dbReference type="RefSeq" id="WP_167667959.1">
    <property type="nucleotide sequence ID" value="NZ_FOCL01000004.1"/>
</dbReference>
<gene>
    <name evidence="1" type="ORF">SAMN05192574_104467</name>
</gene>
<protein>
    <submittedName>
        <fullName evidence="1">Uncharacterized protein</fullName>
    </submittedName>
</protein>